<sequence length="338" mass="39139">MREKEILSERLNSHGLLMKKANVLDVLRQTIGIQAQAQREAELNLALRSQDLSLTELSKLYEEGKIVRSWANRWTLHLLTYEDWELLINARQNESLPNSYFLGEKELALAVITFLTDLLKVRKSLTKSEIEALISQDFPNFNLKSYLLQAVLQTMMQQGICYFDAGISSRAYRLVFAEHFQRTTAERAIELLIQRYMTGFAPAILEDFIKWSGLKISIVRPIWQKIIFDSSVKNIESTGGKTFIAARFDSLLTGYADKTWLTSQDKIPEMWSKNGILMAPIIFDNQLVGKWHYKISAKKITFTVEHWLPLNQSQIEEKLSDIAHFLEKKMQTIIYKQI</sequence>
<dbReference type="PANTHER" id="PTHR38479">
    <property type="entry name" value="LMO0824 PROTEIN"/>
    <property type="match status" value="1"/>
</dbReference>
<reference evidence="2" key="1">
    <citation type="journal article" date="2019" name="Int. J. Syst. Evol. Microbiol.">
        <title>The Global Catalogue of Microorganisms (GCM) 10K type strain sequencing project: providing services to taxonomists for standard genome sequencing and annotation.</title>
        <authorList>
            <consortium name="The Broad Institute Genomics Platform"/>
            <consortium name="The Broad Institute Genome Sequencing Center for Infectious Disease"/>
            <person name="Wu L."/>
            <person name="Ma J."/>
        </authorList>
    </citation>
    <scope>NUCLEOTIDE SEQUENCE [LARGE SCALE GENOMIC DNA]</scope>
    <source>
        <strain evidence="2">CCUG 63287</strain>
    </source>
</reference>
<dbReference type="GO" id="GO:0003677">
    <property type="term" value="F:DNA binding"/>
    <property type="evidence" value="ECO:0007669"/>
    <property type="project" value="UniProtKB-KW"/>
</dbReference>
<evidence type="ECO:0000313" key="1">
    <source>
        <dbReference type="EMBL" id="MFC4652512.1"/>
    </source>
</evidence>
<proteinExistence type="predicted"/>
<name>A0ABV9JDI1_9LACT</name>
<keyword evidence="2" id="KW-1185">Reference proteome</keyword>
<evidence type="ECO:0000313" key="2">
    <source>
        <dbReference type="Proteomes" id="UP001595987"/>
    </source>
</evidence>
<keyword evidence="1" id="KW-0238">DNA-binding</keyword>
<dbReference type="PANTHER" id="PTHR38479:SF2">
    <property type="entry name" value="WINGED HELIX DNA-BINDING DOMAIN-CONTAINING PROTEIN"/>
    <property type="match status" value="1"/>
</dbReference>
<gene>
    <name evidence="1" type="ORF">ACFO26_06285</name>
</gene>
<comment type="caution">
    <text evidence="1">The sequence shown here is derived from an EMBL/GenBank/DDBJ whole genome shotgun (WGS) entry which is preliminary data.</text>
</comment>
<protein>
    <submittedName>
        <fullName evidence="1">Winged helix DNA-binding domain-containing protein</fullName>
    </submittedName>
</protein>
<organism evidence="1 2">
    <name type="scientific">Lactococcus nasutitermitis</name>
    <dbReference type="NCBI Taxonomy" id="1652957"/>
    <lineage>
        <taxon>Bacteria</taxon>
        <taxon>Bacillati</taxon>
        <taxon>Bacillota</taxon>
        <taxon>Bacilli</taxon>
        <taxon>Lactobacillales</taxon>
        <taxon>Streptococcaceae</taxon>
        <taxon>Lactococcus</taxon>
    </lineage>
</organism>
<accession>A0ABV9JDI1</accession>
<dbReference type="Proteomes" id="UP001595987">
    <property type="component" value="Unassembled WGS sequence"/>
</dbReference>
<dbReference type="RefSeq" id="WP_213536106.1">
    <property type="nucleotide sequence ID" value="NZ_BOVQ01000005.1"/>
</dbReference>
<dbReference type="InterPro" id="IPR009351">
    <property type="entry name" value="AlkZ-like"/>
</dbReference>
<dbReference type="Pfam" id="PF06224">
    <property type="entry name" value="AlkZ-like"/>
    <property type="match status" value="1"/>
</dbReference>
<dbReference type="EMBL" id="JBHSGD010000005">
    <property type="protein sequence ID" value="MFC4652512.1"/>
    <property type="molecule type" value="Genomic_DNA"/>
</dbReference>